<evidence type="ECO:0000256" key="1">
    <source>
        <dbReference type="ARBA" id="ARBA00022801"/>
    </source>
</evidence>
<dbReference type="InterPro" id="IPR036380">
    <property type="entry name" value="Isochorismatase-like_sf"/>
</dbReference>
<gene>
    <name evidence="3" type="ORF">H7U22_00845</name>
</gene>
<dbReference type="SUPFAM" id="SSF52499">
    <property type="entry name" value="Isochorismatase-like hydrolases"/>
    <property type="match status" value="1"/>
</dbReference>
<dbReference type="RefSeq" id="WP_187069447.1">
    <property type="nucleotide sequence ID" value="NZ_JACRYL010000001.1"/>
</dbReference>
<evidence type="ECO:0000313" key="4">
    <source>
        <dbReference type="Proteomes" id="UP000652755"/>
    </source>
</evidence>
<protein>
    <submittedName>
        <fullName evidence="3">Isochorismatase family protein</fullName>
    </submittedName>
</protein>
<keyword evidence="1" id="KW-0378">Hydrolase</keyword>
<accession>A0ABR7KLK6</accession>
<keyword evidence="4" id="KW-1185">Reference proteome</keyword>
<dbReference type="Gene3D" id="3.40.50.850">
    <property type="entry name" value="Isochorismatase-like"/>
    <property type="match status" value="1"/>
</dbReference>
<dbReference type="Pfam" id="PF00857">
    <property type="entry name" value="Isochorismatase"/>
    <property type="match status" value="1"/>
</dbReference>
<proteinExistence type="predicted"/>
<dbReference type="InterPro" id="IPR050272">
    <property type="entry name" value="Isochorismatase-like_hydrls"/>
</dbReference>
<dbReference type="InterPro" id="IPR000868">
    <property type="entry name" value="Isochorismatase-like_dom"/>
</dbReference>
<dbReference type="PANTHER" id="PTHR43540">
    <property type="entry name" value="PEROXYUREIDOACRYLATE/UREIDOACRYLATE AMIDOHYDROLASE-RELATED"/>
    <property type="match status" value="1"/>
</dbReference>
<feature type="domain" description="Isochorismatase-like" evidence="2">
    <location>
        <begin position="9"/>
        <end position="179"/>
    </location>
</feature>
<dbReference type="Proteomes" id="UP000652755">
    <property type="component" value="Unassembled WGS sequence"/>
</dbReference>
<sequence>MVTSLDKNTALILIDLQNGIVNFPITKPAKEVLAKAAQLVSAFRKENLTIVVVNVDPTKSLLNDLRKDVKTQFVSFPDKWYEIAPEIKTTDADIFITKNAWNAFSNPALDLALKKRGITGIVLAGISTSVGVEGTARAASERGYNLTFAIDAMADTNADAHEHSVKRIFPRIGEVDDTEKIIEKLIGQRV</sequence>
<dbReference type="EMBL" id="JACRYL010000001">
    <property type="protein sequence ID" value="MBC6108959.1"/>
    <property type="molecule type" value="Genomic_DNA"/>
</dbReference>
<reference evidence="3 4" key="1">
    <citation type="submission" date="2020-08" db="EMBL/GenBank/DDBJ databases">
        <authorList>
            <person name="Sun Q."/>
            <person name="Inoue M."/>
        </authorList>
    </citation>
    <scope>NUCLEOTIDE SEQUENCE [LARGE SCALE GENOMIC DNA]</scope>
    <source>
        <strain evidence="3 4">CCM 8938</strain>
    </source>
</reference>
<dbReference type="CDD" id="cd00431">
    <property type="entry name" value="cysteine_hydrolases"/>
    <property type="match status" value="1"/>
</dbReference>
<evidence type="ECO:0000313" key="3">
    <source>
        <dbReference type="EMBL" id="MBC6108959.1"/>
    </source>
</evidence>
<evidence type="ECO:0000259" key="2">
    <source>
        <dbReference type="Pfam" id="PF00857"/>
    </source>
</evidence>
<comment type="caution">
    <text evidence="3">The sequence shown here is derived from an EMBL/GenBank/DDBJ whole genome shotgun (WGS) entry which is preliminary data.</text>
</comment>
<organism evidence="3 4">
    <name type="scientific">Pedobacter fastidiosus</name>
    <dbReference type="NCBI Taxonomy" id="2765361"/>
    <lineage>
        <taxon>Bacteria</taxon>
        <taxon>Pseudomonadati</taxon>
        <taxon>Bacteroidota</taxon>
        <taxon>Sphingobacteriia</taxon>
        <taxon>Sphingobacteriales</taxon>
        <taxon>Sphingobacteriaceae</taxon>
        <taxon>Pedobacter</taxon>
    </lineage>
</organism>
<dbReference type="PANTHER" id="PTHR43540:SF7">
    <property type="entry name" value="ISOCHORISMATASE FAMILY PROTEIN YECD"/>
    <property type="match status" value="1"/>
</dbReference>
<name>A0ABR7KLK6_9SPHI</name>